<sequence>MRAVIFQIGLLLFFVSIVTLWLQGMDIIIALAKSFILFVMSTLMMFLIAYLFVFLKKGEVGKDEISNSNGLKS</sequence>
<accession>A0A0N7MV52</accession>
<keyword evidence="1" id="KW-0472">Membrane</keyword>
<accession>A0A0N7MQX6</accession>
<dbReference type="RefSeq" id="WP_047133586.1">
    <property type="nucleotide sequence ID" value="NZ_CZVJ01000011.1"/>
</dbReference>
<evidence type="ECO:0000313" key="3">
    <source>
        <dbReference type="Proteomes" id="UP000182011"/>
    </source>
</evidence>
<evidence type="ECO:0000313" key="2">
    <source>
        <dbReference type="EMBL" id="CUU07087.1"/>
    </source>
</evidence>
<keyword evidence="1" id="KW-1133">Transmembrane helix</keyword>
<dbReference type="AlphaFoldDB" id="A0A0N7MRA0"/>
<dbReference type="STRING" id="1633631.GCA_001442925_01699"/>
<accession>A0A0N7MRA0</accession>
<feature type="transmembrane region" description="Helical" evidence="1">
    <location>
        <begin position="35"/>
        <end position="55"/>
    </location>
</feature>
<dbReference type="OrthoDB" id="9812632at2"/>
<proteinExistence type="predicted"/>
<name>A0A0N7MRA0_9BACT</name>
<evidence type="ECO:0000256" key="1">
    <source>
        <dbReference type="SAM" id="Phobius"/>
    </source>
</evidence>
<accession>A0A0S4NA55</accession>
<accession>A0A0P1MGN0</accession>
<accession>A0A0P1MLU5</accession>
<organism evidence="2 3">
    <name type="scientific">Candidatus Kryptonium thompsonii</name>
    <dbReference type="NCBI Taxonomy" id="1633631"/>
    <lineage>
        <taxon>Bacteria</taxon>
        <taxon>Pseudomonadati</taxon>
        <taxon>Candidatus Kryptoniota</taxon>
        <taxon>Candidatus Kryptonium</taxon>
    </lineage>
</organism>
<accession>A0A0P1P1H8</accession>
<keyword evidence="1" id="KW-0812">Transmembrane</keyword>
<accession>A0A0P1LAK4</accession>
<accession>A0A0N7MQ56</accession>
<dbReference type="EMBL" id="FAOP01000006">
    <property type="protein sequence ID" value="CUU07087.1"/>
    <property type="molecule type" value="Genomic_DNA"/>
</dbReference>
<dbReference type="Proteomes" id="UP000182011">
    <property type="component" value="Unassembled WGS sequence"/>
</dbReference>
<accession>A0A0P1P8X2</accession>
<gene>
    <name evidence="2" type="ORF">JGI4_01704</name>
</gene>
<accession>A0A0N7MVU1</accession>
<reference evidence="3" key="1">
    <citation type="submission" date="2015-11" db="EMBL/GenBank/DDBJ databases">
        <authorList>
            <person name="Varghese N."/>
        </authorList>
    </citation>
    <scope>NUCLEOTIDE SEQUENCE [LARGE SCALE GENOMIC DNA]</scope>
</reference>
<protein>
    <submittedName>
        <fullName evidence="2">Uncharacterized protein</fullName>
    </submittedName>
</protein>